<dbReference type="InterPro" id="IPR021424">
    <property type="entry name" value="PorA"/>
</dbReference>
<keyword evidence="1" id="KW-0812">Transmembrane</keyword>
<keyword evidence="1" id="KW-0472">Membrane</keyword>
<accession>A0A7H0SRK7</accession>
<dbReference type="AlphaFoldDB" id="A0A7H0SRK7"/>
<evidence type="ECO:0000313" key="3">
    <source>
        <dbReference type="Proteomes" id="UP000516320"/>
    </source>
</evidence>
<dbReference type="EMBL" id="CP046884">
    <property type="protein sequence ID" value="QNQ91182.1"/>
    <property type="molecule type" value="Genomic_DNA"/>
</dbReference>
<keyword evidence="1" id="KW-1133">Transmembrane helix</keyword>
<protein>
    <submittedName>
        <fullName evidence="2">DUF3068 domain-containing protein</fullName>
    </submittedName>
</protein>
<dbReference type="KEGG" id="cpoy:GP475_11480"/>
<proteinExistence type="predicted"/>
<keyword evidence="3" id="KW-1185">Reference proteome</keyword>
<name>A0A7H0SRK7_9CORY</name>
<evidence type="ECO:0000313" key="2">
    <source>
        <dbReference type="EMBL" id="QNQ91182.1"/>
    </source>
</evidence>
<feature type="transmembrane region" description="Helical" evidence="1">
    <location>
        <begin position="357"/>
        <end position="379"/>
    </location>
</feature>
<sequence>MPGTTAQGASLRRRMFGDRRLRRTLLSLLITIILLFLIGSVGPRLLIFFTRPIPLDQDYSFSTTPVTGIVAGQPHSISSTLTVHTAAGSKSKYTQVSTQRTIEADGSPILQLEDQVDLIRSSAFPTPEPTSHTSLVLPTAGITLSSENFIREGLQYFMPSSTERRSFNYFDPLTQRPTPLDYVDKDQHAGLRAYLFQQDVEPVDLVESAIRSHTQPTKEGDVITEDQRPHLSQLDPQLQQDILKLSRTEVTSNLYHADELQHRGLSADSALTVHPYYTVDRKVWVEPRSGKIVDVSENVLIVLANSDDSAAQDAQAWRAGKTINPARVVFSAPLHWDEHTVSQQAQLAADRVHTLRILQWVAVLSTTAMVICGIAMVVVRVKGH</sequence>
<evidence type="ECO:0000256" key="1">
    <source>
        <dbReference type="SAM" id="Phobius"/>
    </source>
</evidence>
<reference evidence="2 3" key="1">
    <citation type="submission" date="2019-12" db="EMBL/GenBank/DDBJ databases">
        <title>Corynebacterium sp. nov., isolated from feces of the Anser Albifrons in China.</title>
        <authorList>
            <person name="Liu Q."/>
        </authorList>
    </citation>
    <scope>NUCLEOTIDE SEQUENCE [LARGE SCALE GENOMIC DNA]</scope>
    <source>
        <strain evidence="2 3">4H37-19</strain>
    </source>
</reference>
<feature type="transmembrane region" description="Helical" evidence="1">
    <location>
        <begin position="21"/>
        <end position="42"/>
    </location>
</feature>
<dbReference type="RefSeq" id="WP_187974492.1">
    <property type="nucleotide sequence ID" value="NZ_CP046884.1"/>
</dbReference>
<gene>
    <name evidence="2" type="ORF">GP475_11480</name>
</gene>
<dbReference type="Pfam" id="PF11271">
    <property type="entry name" value="PorA"/>
    <property type="match status" value="1"/>
</dbReference>
<organism evidence="2 3">
    <name type="scientific">Corynebacterium poyangense</name>
    <dbReference type="NCBI Taxonomy" id="2684405"/>
    <lineage>
        <taxon>Bacteria</taxon>
        <taxon>Bacillati</taxon>
        <taxon>Actinomycetota</taxon>
        <taxon>Actinomycetes</taxon>
        <taxon>Mycobacteriales</taxon>
        <taxon>Corynebacteriaceae</taxon>
        <taxon>Corynebacterium</taxon>
    </lineage>
</organism>
<dbReference type="Proteomes" id="UP000516320">
    <property type="component" value="Chromosome"/>
</dbReference>